<name>A0ABS2RF87_9ACTN</name>
<keyword evidence="6 8" id="KW-0472">Membrane</keyword>
<keyword evidence="3" id="KW-0547">Nucleotide-binding</keyword>
<dbReference type="InterPro" id="IPR039421">
    <property type="entry name" value="Type_1_exporter"/>
</dbReference>
<evidence type="ECO:0000259" key="10">
    <source>
        <dbReference type="PROSITE" id="PS50929"/>
    </source>
</evidence>
<dbReference type="SUPFAM" id="SSF52540">
    <property type="entry name" value="P-loop containing nucleoside triphosphate hydrolases"/>
    <property type="match status" value="2"/>
</dbReference>
<feature type="transmembrane region" description="Helical" evidence="8">
    <location>
        <begin position="894"/>
        <end position="914"/>
    </location>
</feature>
<dbReference type="InterPro" id="IPR017871">
    <property type="entry name" value="ABC_transporter-like_CS"/>
</dbReference>
<feature type="region of interest" description="Disordered" evidence="7">
    <location>
        <begin position="602"/>
        <end position="628"/>
    </location>
</feature>
<accession>A0ABS2RF87</accession>
<comment type="caution">
    <text evidence="11">The sequence shown here is derived from an EMBL/GenBank/DDBJ whole genome shotgun (WGS) entry which is preliminary data.</text>
</comment>
<dbReference type="RefSeq" id="WP_204915934.1">
    <property type="nucleotide sequence ID" value="NZ_BAAAQP010000003.1"/>
</dbReference>
<gene>
    <name evidence="11" type="ORF">JOE57_000133</name>
</gene>
<dbReference type="Proteomes" id="UP000704762">
    <property type="component" value="Unassembled WGS sequence"/>
</dbReference>
<dbReference type="Pfam" id="PF00664">
    <property type="entry name" value="ABC_membrane"/>
    <property type="match status" value="2"/>
</dbReference>
<evidence type="ECO:0000313" key="12">
    <source>
        <dbReference type="Proteomes" id="UP000704762"/>
    </source>
</evidence>
<feature type="transmembrane region" description="Helical" evidence="8">
    <location>
        <begin position="188"/>
        <end position="205"/>
    </location>
</feature>
<evidence type="ECO:0000256" key="8">
    <source>
        <dbReference type="SAM" id="Phobius"/>
    </source>
</evidence>
<dbReference type="PANTHER" id="PTHR43394:SF1">
    <property type="entry name" value="ATP-BINDING CASSETTE SUB-FAMILY B MEMBER 10, MITOCHONDRIAL"/>
    <property type="match status" value="1"/>
</dbReference>
<dbReference type="EMBL" id="JAFBCF010000001">
    <property type="protein sequence ID" value="MBM7797212.1"/>
    <property type="molecule type" value="Genomic_DNA"/>
</dbReference>
<feature type="transmembrane region" description="Helical" evidence="8">
    <location>
        <begin position="160"/>
        <end position="182"/>
    </location>
</feature>
<dbReference type="SUPFAM" id="SSF90123">
    <property type="entry name" value="ABC transporter transmembrane region"/>
    <property type="match status" value="2"/>
</dbReference>
<feature type="transmembrane region" description="Helical" evidence="8">
    <location>
        <begin position="752"/>
        <end position="775"/>
    </location>
</feature>
<evidence type="ECO:0000256" key="3">
    <source>
        <dbReference type="ARBA" id="ARBA00022741"/>
    </source>
</evidence>
<feature type="transmembrane region" description="Helical" evidence="8">
    <location>
        <begin position="862"/>
        <end position="888"/>
    </location>
</feature>
<feature type="transmembrane region" description="Helical" evidence="8">
    <location>
        <begin position="790"/>
        <end position="808"/>
    </location>
</feature>
<feature type="domain" description="ABC transporter" evidence="9">
    <location>
        <begin position="366"/>
        <end position="600"/>
    </location>
</feature>
<evidence type="ECO:0000256" key="1">
    <source>
        <dbReference type="ARBA" id="ARBA00004651"/>
    </source>
</evidence>
<dbReference type="InterPro" id="IPR027417">
    <property type="entry name" value="P-loop_NTPase"/>
</dbReference>
<feature type="domain" description="ABC transmembrane type-1" evidence="10">
    <location>
        <begin position="52"/>
        <end position="332"/>
    </location>
</feature>
<keyword evidence="4 11" id="KW-0067">ATP-binding</keyword>
<dbReference type="InterPro" id="IPR003593">
    <property type="entry name" value="AAA+_ATPase"/>
</dbReference>
<feature type="transmembrane region" description="Helical" evidence="8">
    <location>
        <begin position="1004"/>
        <end position="1022"/>
    </location>
</feature>
<comment type="subcellular location">
    <subcellularLocation>
        <location evidence="1">Cell membrane</location>
        <topology evidence="1">Multi-pass membrane protein</topology>
    </subcellularLocation>
</comment>
<dbReference type="PROSITE" id="PS50929">
    <property type="entry name" value="ABC_TM1F"/>
    <property type="match status" value="2"/>
</dbReference>
<feature type="transmembrane region" description="Helical" evidence="8">
    <location>
        <begin position="309"/>
        <end position="329"/>
    </location>
</feature>
<feature type="domain" description="ABC transporter" evidence="9">
    <location>
        <begin position="1072"/>
        <end position="1307"/>
    </location>
</feature>
<dbReference type="SMART" id="SM00382">
    <property type="entry name" value="AAA"/>
    <property type="match status" value="2"/>
</dbReference>
<dbReference type="PROSITE" id="PS00211">
    <property type="entry name" value="ABC_TRANSPORTER_1"/>
    <property type="match status" value="1"/>
</dbReference>
<dbReference type="Pfam" id="PF00005">
    <property type="entry name" value="ABC_tran"/>
    <property type="match status" value="2"/>
</dbReference>
<dbReference type="InterPro" id="IPR036640">
    <property type="entry name" value="ABC1_TM_sf"/>
</dbReference>
<evidence type="ECO:0000256" key="5">
    <source>
        <dbReference type="ARBA" id="ARBA00022989"/>
    </source>
</evidence>
<keyword evidence="2 8" id="KW-0812">Transmembrane</keyword>
<evidence type="ECO:0000256" key="7">
    <source>
        <dbReference type="SAM" id="MobiDB-lite"/>
    </source>
</evidence>
<feature type="domain" description="ABC transmembrane type-1" evidence="10">
    <location>
        <begin position="755"/>
        <end position="1037"/>
    </location>
</feature>
<evidence type="ECO:0000313" key="11">
    <source>
        <dbReference type="EMBL" id="MBM7797212.1"/>
    </source>
</evidence>
<dbReference type="CDD" id="cd18543">
    <property type="entry name" value="ABC_6TM_Rv0194_D1_like"/>
    <property type="match status" value="1"/>
</dbReference>
<feature type="region of interest" description="Disordered" evidence="7">
    <location>
        <begin position="1"/>
        <end position="32"/>
    </location>
</feature>
<feature type="compositionally biased region" description="Gly residues" evidence="7">
    <location>
        <begin position="685"/>
        <end position="697"/>
    </location>
</feature>
<feature type="transmembrane region" description="Helical" evidence="8">
    <location>
        <begin position="87"/>
        <end position="107"/>
    </location>
</feature>
<dbReference type="PANTHER" id="PTHR43394">
    <property type="entry name" value="ATP-DEPENDENT PERMEASE MDL1, MITOCHONDRIAL"/>
    <property type="match status" value="1"/>
</dbReference>
<feature type="region of interest" description="Disordered" evidence="7">
    <location>
        <begin position="665"/>
        <end position="697"/>
    </location>
</feature>
<dbReference type="Gene3D" id="3.40.50.300">
    <property type="entry name" value="P-loop containing nucleotide triphosphate hydrolases"/>
    <property type="match status" value="2"/>
</dbReference>
<keyword evidence="12" id="KW-1185">Reference proteome</keyword>
<sequence length="1313" mass="140952">MTPTVGSDTQTARDAVSDDDRPHWQPAPGPTRESGWIRRLAGHCLRHPHLVAFAFGGALLGMAANAVTPLIVRAVVDDVILSRSQPMLPWIIALLAAGVTNFGAGFIRRYLGGKLSIDVQHDLRQDVFRSLERMGGAKQDDLAPGQLVSRSISDLNLVQGLLGMVPMMTSNLLLFVMSVIIMLTLSPLLTIVALLVGPALWWVALRGRGTLFPANWDAQQQVGEVAGVVESAVTGVRVVKGFGQESREIDRLDSSARRLYASRLRTIRLNSIYNPIMQMIPALGQVGVLGLGGWLALHQQITLGTFLAFSTYLASMVAPVRMLSGLLTIGQQAKAGVMRVFEVIDAEPGVADSPDAVSLPPGPVDVRFDNVTFGYPRSAPALEQVSFRVAAGETLALVGTAGSGKSTVSLLLPRFYDVDSGSVRIGGYDVRDLTLESLRRGIGVVFEDSFLFSDSVRNNIAYGRPDASMAEIEAAARAAQAHDFIVDLPKGYDSVVGEQGLTLSGGQRQRVALARALLIDPQLLVLDDATSAIDARIEAEIHDTLRQVMSGRTTILIAHRRSTLGLADRIAVLDRGRIVDIGTHDELQGRCALYNTLLSAPTDDLDRLPEQSPRPEPVEGLELAARPEPVEGLELAARPEPVEGPESQPSGVTASAWVKPERDPSELALAQAQGASSMTSTGFGRAAGPGGAGRGGGGGAGGMFAALPPTPELLAQVAKLPPAIDEPLVDPDEIRRRDPDFRFRHLLRLFRVPLLVGLVLVAADALAQLVLPAAIRLGVDSGITERRGDVIWLAAGIALVVTLVDWVVSIAQTRVTGRTGEGILYLLRMKLFAHLQRLGLDFYEREMGGRIMTRMTTDVDALSTFVQTGLATAIVSVLSFGGVLVALLVINLPLALVVLTVLPFVVAATLVFRARSSVAYQVSREKVSAVNADLQENVAGIRVAQAFRREEHNCHRFAQLSDGYRVARTRSQRYIATFFPFIAFVSDVATALVLGFGAGRVQSGALTAGALIAFMLYVNMFFSPVQQLSQVFDGYQQAVVGLRRITGLLRTEPSTPDADTPVAVPGSLTGVVELDGVRFAYSGAETEALQGISFTVPAGQRVAVVGETGAGKSTVMKLLARFYDPTDGVVRADGVDLRNFDLAGYRHRLGYVPQEAYLFAGTVRDAIAYGRPDATDAEVEAAARAVGAHEMVTRLRDGYHHQVGDRGRSLSAGQRQLLALARAECVRPDLLLLDEATAALDLASEAAVTRAEDLLARRRTTVVIAHRLTTAARADRVLVMDHGRLVEDGSHTELLQRDGHYARLWRAFEGAPH</sequence>
<dbReference type="PROSITE" id="PS50893">
    <property type="entry name" value="ABC_TRANSPORTER_2"/>
    <property type="match status" value="2"/>
</dbReference>
<evidence type="ECO:0000256" key="6">
    <source>
        <dbReference type="ARBA" id="ARBA00023136"/>
    </source>
</evidence>
<feature type="transmembrane region" description="Helical" evidence="8">
    <location>
        <begin position="272"/>
        <end position="297"/>
    </location>
</feature>
<evidence type="ECO:0000259" key="9">
    <source>
        <dbReference type="PROSITE" id="PS50893"/>
    </source>
</evidence>
<dbReference type="InterPro" id="IPR011527">
    <property type="entry name" value="ABC1_TM_dom"/>
</dbReference>
<feature type="transmembrane region" description="Helical" evidence="8">
    <location>
        <begin position="48"/>
        <end position="67"/>
    </location>
</feature>
<feature type="compositionally biased region" description="Polar residues" evidence="7">
    <location>
        <begin position="1"/>
        <end position="12"/>
    </location>
</feature>
<evidence type="ECO:0000256" key="4">
    <source>
        <dbReference type="ARBA" id="ARBA00022840"/>
    </source>
</evidence>
<protein>
    <submittedName>
        <fullName evidence="11">ATP-binding cassette subfamily B protein</fullName>
    </submittedName>
</protein>
<dbReference type="Gene3D" id="1.20.1560.10">
    <property type="entry name" value="ABC transporter type 1, transmembrane domain"/>
    <property type="match status" value="2"/>
</dbReference>
<keyword evidence="5 8" id="KW-1133">Transmembrane helix</keyword>
<evidence type="ECO:0000256" key="2">
    <source>
        <dbReference type="ARBA" id="ARBA00022692"/>
    </source>
</evidence>
<dbReference type="GO" id="GO:0005524">
    <property type="term" value="F:ATP binding"/>
    <property type="evidence" value="ECO:0007669"/>
    <property type="project" value="UniProtKB-KW"/>
</dbReference>
<dbReference type="CDD" id="cd18546">
    <property type="entry name" value="ABC_6TM_Rv0194_D2_like"/>
    <property type="match status" value="1"/>
</dbReference>
<reference evidence="11 12" key="1">
    <citation type="submission" date="2021-01" db="EMBL/GenBank/DDBJ databases">
        <title>Sequencing the genomes of 1000 actinobacteria strains.</title>
        <authorList>
            <person name="Klenk H.-P."/>
        </authorList>
    </citation>
    <scope>NUCLEOTIDE SEQUENCE [LARGE SCALE GENOMIC DNA]</scope>
    <source>
        <strain evidence="11 12">DSM 18662</strain>
    </source>
</reference>
<proteinExistence type="predicted"/>
<dbReference type="InterPro" id="IPR003439">
    <property type="entry name" value="ABC_transporter-like_ATP-bd"/>
</dbReference>
<feature type="transmembrane region" description="Helical" evidence="8">
    <location>
        <begin position="974"/>
        <end position="998"/>
    </location>
</feature>
<organism evidence="11 12">
    <name type="scientific">Microlunatus panaciterrae</name>
    <dbReference type="NCBI Taxonomy" id="400768"/>
    <lineage>
        <taxon>Bacteria</taxon>
        <taxon>Bacillati</taxon>
        <taxon>Actinomycetota</taxon>
        <taxon>Actinomycetes</taxon>
        <taxon>Propionibacteriales</taxon>
        <taxon>Propionibacteriaceae</taxon>
        <taxon>Microlunatus</taxon>
    </lineage>
</organism>